<evidence type="ECO:0000313" key="6">
    <source>
        <dbReference type="EMBL" id="AXY77527.1"/>
    </source>
</evidence>
<dbReference type="Pfam" id="PF00535">
    <property type="entry name" value="Glycos_transf_2"/>
    <property type="match status" value="1"/>
</dbReference>
<keyword evidence="7" id="KW-1185">Reference proteome</keyword>
<evidence type="ECO:0000256" key="3">
    <source>
        <dbReference type="ARBA" id="ARBA00022679"/>
    </source>
</evidence>
<keyword evidence="3 6" id="KW-0808">Transferase</keyword>
<accession>A0A3B7MUG4</accession>
<dbReference type="AlphaFoldDB" id="A0A3B7MUG4"/>
<feature type="transmembrane region" description="Helical" evidence="4">
    <location>
        <begin position="370"/>
        <end position="389"/>
    </location>
</feature>
<dbReference type="GO" id="GO:0016757">
    <property type="term" value="F:glycosyltransferase activity"/>
    <property type="evidence" value="ECO:0007669"/>
    <property type="project" value="UniProtKB-KW"/>
</dbReference>
<organism evidence="6 7">
    <name type="scientific">Paraflavitalea soli</name>
    <dbReference type="NCBI Taxonomy" id="2315862"/>
    <lineage>
        <taxon>Bacteria</taxon>
        <taxon>Pseudomonadati</taxon>
        <taxon>Bacteroidota</taxon>
        <taxon>Chitinophagia</taxon>
        <taxon>Chitinophagales</taxon>
        <taxon>Chitinophagaceae</taxon>
        <taxon>Paraflavitalea</taxon>
    </lineage>
</organism>
<dbReference type="Proteomes" id="UP000263900">
    <property type="component" value="Chromosome"/>
</dbReference>
<dbReference type="Gene3D" id="3.90.550.10">
    <property type="entry name" value="Spore Coat Polysaccharide Biosynthesis Protein SpsA, Chain A"/>
    <property type="match status" value="1"/>
</dbReference>
<evidence type="ECO:0000259" key="5">
    <source>
        <dbReference type="Pfam" id="PF00535"/>
    </source>
</evidence>
<dbReference type="PANTHER" id="PTHR43630:SF1">
    <property type="entry name" value="POLY-BETA-1,6-N-ACETYL-D-GLUCOSAMINE SYNTHASE"/>
    <property type="match status" value="1"/>
</dbReference>
<evidence type="ECO:0000313" key="7">
    <source>
        <dbReference type="Proteomes" id="UP000263900"/>
    </source>
</evidence>
<feature type="transmembrane region" description="Helical" evidence="4">
    <location>
        <begin position="336"/>
        <end position="358"/>
    </location>
</feature>
<evidence type="ECO:0000256" key="1">
    <source>
        <dbReference type="ARBA" id="ARBA00006739"/>
    </source>
</evidence>
<dbReference type="KEGG" id="pseg:D3H65_27645"/>
<comment type="similarity">
    <text evidence="1">Belongs to the glycosyltransferase 2 family.</text>
</comment>
<keyword evidence="4" id="KW-0812">Transmembrane</keyword>
<dbReference type="OrthoDB" id="9766971at2"/>
<sequence>MIFLSVANTIDIIFWISLFLIFYSYAGYGILVWVLVKLKSTFKSRERGVGSRASETVHPYPAVALVVAAYNEEDFILEKIQNTLALDYPKDKLELIFITDGSNDNTPAIVAQFPQILLLHQPARQGKVAAMNRAIQHVQSPLVIFCDANTLLNTACVREIVKHYEDTKVGGVAGEKKIMQQGKDAAAAAGEGLYWKYESFLKRLDSDLYTTVGAAGELFSVRKSLFEQAPEGTIIEDFVQSLKLVINGYVVRYEPNAYAAEAPSASIKDEMKRKVRICAGAFQAMVLLKELFNVFKFPVASFQFISHRILRWTVCPVALILLLFSNILIVIMGGNLFYQAVLVLQAIFYIMGITGWIYASRNIRLKAVYIPFYFLFMNLSVFIGFNRFLRNKQTVLWEKAARQKVA</sequence>
<dbReference type="SUPFAM" id="SSF53448">
    <property type="entry name" value="Nucleotide-diphospho-sugar transferases"/>
    <property type="match status" value="1"/>
</dbReference>
<keyword evidence="4" id="KW-0472">Membrane</keyword>
<protein>
    <submittedName>
        <fullName evidence="6">Glycosyltransferase family 2 protein</fullName>
    </submittedName>
</protein>
<dbReference type="InterPro" id="IPR001173">
    <property type="entry name" value="Glyco_trans_2-like"/>
</dbReference>
<keyword evidence="2" id="KW-0328">Glycosyltransferase</keyword>
<name>A0A3B7MUG4_9BACT</name>
<evidence type="ECO:0000256" key="4">
    <source>
        <dbReference type="SAM" id="Phobius"/>
    </source>
</evidence>
<feature type="transmembrane region" description="Helical" evidence="4">
    <location>
        <begin position="309"/>
        <end position="329"/>
    </location>
</feature>
<gene>
    <name evidence="6" type="ORF">D3H65_27645</name>
</gene>
<feature type="domain" description="Glycosyltransferase 2-like" evidence="5">
    <location>
        <begin position="65"/>
        <end position="227"/>
    </location>
</feature>
<evidence type="ECO:0000256" key="2">
    <source>
        <dbReference type="ARBA" id="ARBA00022676"/>
    </source>
</evidence>
<dbReference type="PANTHER" id="PTHR43630">
    <property type="entry name" value="POLY-BETA-1,6-N-ACETYL-D-GLUCOSAMINE SYNTHASE"/>
    <property type="match status" value="1"/>
</dbReference>
<dbReference type="EMBL" id="CP032157">
    <property type="protein sequence ID" value="AXY77527.1"/>
    <property type="molecule type" value="Genomic_DNA"/>
</dbReference>
<dbReference type="InterPro" id="IPR029044">
    <property type="entry name" value="Nucleotide-diphossugar_trans"/>
</dbReference>
<feature type="transmembrane region" description="Helical" evidence="4">
    <location>
        <begin position="12"/>
        <end position="36"/>
    </location>
</feature>
<keyword evidence="4" id="KW-1133">Transmembrane helix</keyword>
<reference evidence="6 7" key="1">
    <citation type="submission" date="2018-09" db="EMBL/GenBank/DDBJ databases">
        <title>Genome sequencing of strain 6GH32-13.</title>
        <authorList>
            <person name="Weon H.-Y."/>
            <person name="Heo J."/>
            <person name="Kwon S.-W."/>
        </authorList>
    </citation>
    <scope>NUCLEOTIDE SEQUENCE [LARGE SCALE GENOMIC DNA]</scope>
    <source>
        <strain evidence="6 7">5GH32-13</strain>
    </source>
</reference>
<dbReference type="CDD" id="cd06439">
    <property type="entry name" value="CESA_like_1"/>
    <property type="match status" value="1"/>
</dbReference>
<proteinExistence type="inferred from homology"/>